<accession>A0A2G8YB68</accession>
<feature type="region of interest" description="Disordered" evidence="7">
    <location>
        <begin position="513"/>
        <end position="544"/>
    </location>
</feature>
<feature type="region of interest" description="Disordered" evidence="7">
    <location>
        <begin position="259"/>
        <end position="323"/>
    </location>
</feature>
<organism evidence="8 9">
    <name type="scientific">Toxoplasma gondii COUG</name>
    <dbReference type="NCBI Taxonomy" id="1074873"/>
    <lineage>
        <taxon>Eukaryota</taxon>
        <taxon>Sar</taxon>
        <taxon>Alveolata</taxon>
        <taxon>Apicomplexa</taxon>
        <taxon>Conoidasida</taxon>
        <taxon>Coccidia</taxon>
        <taxon>Eucoccidiorida</taxon>
        <taxon>Eimeriorina</taxon>
        <taxon>Sarcocystidae</taxon>
        <taxon>Toxoplasma</taxon>
    </lineage>
</organism>
<evidence type="ECO:0000313" key="8">
    <source>
        <dbReference type="EMBL" id="PIM04508.1"/>
    </source>
</evidence>
<dbReference type="VEuPathDB" id="ToxoDB:TGCOUG_248950"/>
<dbReference type="GO" id="GO:0016020">
    <property type="term" value="C:membrane"/>
    <property type="evidence" value="ECO:0007669"/>
    <property type="project" value="UniProtKB-SubCell"/>
</dbReference>
<feature type="region of interest" description="Disordered" evidence="7">
    <location>
        <begin position="1"/>
        <end position="30"/>
    </location>
</feature>
<evidence type="ECO:0000256" key="1">
    <source>
        <dbReference type="ARBA" id="ARBA00004141"/>
    </source>
</evidence>
<feature type="region of interest" description="Disordered" evidence="7">
    <location>
        <begin position="400"/>
        <end position="456"/>
    </location>
</feature>
<feature type="compositionally biased region" description="Low complexity" evidence="7">
    <location>
        <begin position="514"/>
        <end position="541"/>
    </location>
</feature>
<comment type="subcellular location">
    <subcellularLocation>
        <location evidence="1">Membrane</location>
        <topology evidence="1">Multi-pass membrane protein</topology>
    </subcellularLocation>
</comment>
<feature type="compositionally biased region" description="Basic and acidic residues" evidence="7">
    <location>
        <begin position="432"/>
        <end position="456"/>
    </location>
</feature>
<proteinExistence type="predicted"/>
<feature type="compositionally biased region" description="Low complexity" evidence="7">
    <location>
        <begin position="290"/>
        <end position="323"/>
    </location>
</feature>
<reference evidence="8 9" key="1">
    <citation type="journal article" date="2016" name="Nat. Commun.">
        <title>Local admixture of amplified and diversified secreted pathogenesis determinants shapes mosaic Toxoplasma gondii genomes.</title>
        <authorList>
            <person name="Lorenzi H."/>
            <person name="Khan A."/>
            <person name="Behnke M.S."/>
            <person name="Namasivayam S."/>
            <person name="Swapna L.S."/>
            <person name="Hadjithomas M."/>
            <person name="Karamycheva S."/>
            <person name="Pinney D."/>
            <person name="Brunk B.P."/>
            <person name="Ajioka J.W."/>
            <person name="Ajzenberg D."/>
            <person name="Boothroyd J.C."/>
            <person name="Boyle J.P."/>
            <person name="Darde M.L."/>
            <person name="Diaz-Miranda M.A."/>
            <person name="Dubey J.P."/>
            <person name="Fritz H.M."/>
            <person name="Gennari S.M."/>
            <person name="Gregory B.D."/>
            <person name="Kim K."/>
            <person name="Saeij J.P."/>
            <person name="Su C."/>
            <person name="White M.W."/>
            <person name="Zhu X.Q."/>
            <person name="Howe D.K."/>
            <person name="Rosenthal B.M."/>
            <person name="Grigg M.E."/>
            <person name="Parkinson J."/>
            <person name="Liu L."/>
            <person name="Kissinger J.C."/>
            <person name="Roos D.S."/>
            <person name="Sibley L.D."/>
        </authorList>
    </citation>
    <scope>NUCLEOTIDE SEQUENCE [LARGE SCALE GENOMIC DNA]</scope>
    <source>
        <strain evidence="8 9">COUG</strain>
    </source>
</reference>
<feature type="compositionally biased region" description="Polar residues" evidence="7">
    <location>
        <begin position="420"/>
        <end position="429"/>
    </location>
</feature>
<dbReference type="GO" id="GO:0055085">
    <property type="term" value="P:transmembrane transport"/>
    <property type="evidence" value="ECO:0007669"/>
    <property type="project" value="InterPro"/>
</dbReference>
<evidence type="ECO:0000256" key="5">
    <source>
        <dbReference type="ARBA" id="ARBA00023136"/>
    </source>
</evidence>
<keyword evidence="4" id="KW-0677">Repeat</keyword>
<name>A0A2G8YB68_TOXGO</name>
<evidence type="ECO:0000313" key="9">
    <source>
        <dbReference type="Proteomes" id="UP000236343"/>
    </source>
</evidence>
<dbReference type="AlphaFoldDB" id="A0A2G8YB68"/>
<keyword evidence="5 6" id="KW-0472">Membrane</keyword>
<dbReference type="Gene3D" id="1.50.40.10">
    <property type="entry name" value="Mitochondrial carrier domain"/>
    <property type="match status" value="2"/>
</dbReference>
<evidence type="ECO:0000256" key="6">
    <source>
        <dbReference type="PROSITE-ProRule" id="PRU00282"/>
    </source>
</evidence>
<keyword evidence="2" id="KW-0813">Transport</keyword>
<feature type="compositionally biased region" description="Polar residues" evidence="7">
    <location>
        <begin position="269"/>
        <end position="279"/>
    </location>
</feature>
<dbReference type="InterPro" id="IPR023395">
    <property type="entry name" value="MCP_dom_sf"/>
</dbReference>
<dbReference type="EMBL" id="AGQR02000376">
    <property type="protein sequence ID" value="PIM04508.1"/>
    <property type="molecule type" value="Genomic_DNA"/>
</dbReference>
<evidence type="ECO:0000256" key="3">
    <source>
        <dbReference type="ARBA" id="ARBA00022692"/>
    </source>
</evidence>
<dbReference type="Proteomes" id="UP000236343">
    <property type="component" value="Unassembled WGS sequence"/>
</dbReference>
<dbReference type="InterPro" id="IPR018108">
    <property type="entry name" value="MCP_transmembrane"/>
</dbReference>
<protein>
    <submittedName>
        <fullName evidence="8">Carrier superfamily protein</fullName>
    </submittedName>
</protein>
<dbReference type="Pfam" id="PF00153">
    <property type="entry name" value="Mito_carr"/>
    <property type="match status" value="3"/>
</dbReference>
<keyword evidence="3 6" id="KW-0812">Transmembrane</keyword>
<feature type="region of interest" description="Disordered" evidence="7">
    <location>
        <begin position="146"/>
        <end position="169"/>
    </location>
</feature>
<evidence type="ECO:0000256" key="4">
    <source>
        <dbReference type="ARBA" id="ARBA00022737"/>
    </source>
</evidence>
<dbReference type="PROSITE" id="PS50920">
    <property type="entry name" value="SOLCAR"/>
    <property type="match status" value="2"/>
</dbReference>
<dbReference type="SUPFAM" id="SSF103506">
    <property type="entry name" value="Mitochondrial carrier"/>
    <property type="match status" value="1"/>
</dbReference>
<gene>
    <name evidence="8" type="ORF">TGCOUG_248950</name>
</gene>
<feature type="compositionally biased region" description="Basic and acidic residues" evidence="7">
    <location>
        <begin position="104"/>
        <end position="119"/>
    </location>
</feature>
<sequence length="646" mass="68176">MVSSFAARASARARAPLARSLAPEEERRPPVHSCVACRPVDSFTTPRLSHSVSFPRDEKFVFFQKGRVVPLFRTKASRFVCRSLENLSSSTVSAAGSHAPSDASVREERGKARSARDIRTGGPKGGGTAQKRSAETLAMLSALKAGRRRPKTVPREHPKALSGPPKKVEFQRQDHINEGCACLRLSLSTSPLVSSLSLFPAMTAAASASSSTSASKEDLTPVERMISGMASGILTKTACAPMDRLRLLFQVQGMMSHQQERLKAAPHSPLSTALEASQTSSSPSSPPSSRPAVCSPSPSPPRSVESPSSLSAPQPAVSAASARVHSAQFPTPLALSQQAASSPKKYSGVLASLRLVIQEEGVPGLWRGNAANACRAAAAYAVKFPANDWARGLLEKMPTTSSRRFDTGKHSRPSVPTADANATSTSNQSAEDEQRRGERQVYRQLETKDAVSEANSEKKMGVAGLMVAGSIAGALQKALCYPLDLVSVRIAMGINTAALAGYKAESARKLSPGAQAQGPVSSSGSPASSSSPAGSSLQSASVPPQKQEARLYSGIGQCVRRIYTTEGLAGFYKGFAVSLWSGVPYVMLQMTFYELWKREIQKAATPSLQSGRAAPAQPAALASSQAPYFNTMLTSSVSGQTKESAE</sequence>
<feature type="repeat" description="Solcar" evidence="6">
    <location>
        <begin position="460"/>
        <end position="599"/>
    </location>
</feature>
<comment type="caution">
    <text evidence="8">The sequence shown here is derived from an EMBL/GenBank/DDBJ whole genome shotgun (WGS) entry which is preliminary data.</text>
</comment>
<evidence type="ECO:0000256" key="2">
    <source>
        <dbReference type="ARBA" id="ARBA00022448"/>
    </source>
</evidence>
<evidence type="ECO:0000256" key="7">
    <source>
        <dbReference type="SAM" id="MobiDB-lite"/>
    </source>
</evidence>
<feature type="repeat" description="Solcar" evidence="6">
    <location>
        <begin position="308"/>
        <end position="393"/>
    </location>
</feature>
<dbReference type="PRINTS" id="PR00926">
    <property type="entry name" value="MITOCARRIER"/>
</dbReference>
<dbReference type="InterPro" id="IPR002067">
    <property type="entry name" value="MCP"/>
</dbReference>
<feature type="region of interest" description="Disordered" evidence="7">
    <location>
        <begin position="91"/>
        <end position="134"/>
    </location>
</feature>
<dbReference type="PANTHER" id="PTHR24089">
    <property type="entry name" value="SOLUTE CARRIER FAMILY 25"/>
    <property type="match status" value="1"/>
</dbReference>
<feature type="compositionally biased region" description="Low complexity" evidence="7">
    <location>
        <begin position="1"/>
        <end position="21"/>
    </location>
</feature>